<dbReference type="UniPathway" id="UPA00335"/>
<proteinExistence type="inferred from homology"/>
<dbReference type="GO" id="GO:0003998">
    <property type="term" value="F:acylphosphatase activity"/>
    <property type="evidence" value="ECO:0007669"/>
    <property type="project" value="UniProtKB-EC"/>
</dbReference>
<keyword evidence="12" id="KW-0808">Transferase</keyword>
<dbReference type="PANTHER" id="PTHR42959:SF1">
    <property type="entry name" value="CARBAMOYLTRANSFERASE HYPF"/>
    <property type="match status" value="1"/>
</dbReference>
<dbReference type="SUPFAM" id="SSF54975">
    <property type="entry name" value="Acylphosphatase/BLUF domain-like"/>
    <property type="match status" value="1"/>
</dbReference>
<dbReference type="GO" id="GO:0016874">
    <property type="term" value="F:ligase activity"/>
    <property type="evidence" value="ECO:0007669"/>
    <property type="project" value="UniProtKB-UniRule"/>
</dbReference>
<gene>
    <name evidence="12" type="primary">hypF</name>
    <name evidence="12" type="ORF">GNZ18_24110</name>
</gene>
<dbReference type="PIRSF" id="PIRSF006256">
    <property type="entry name" value="CMPcnvr_hdrg_mat"/>
    <property type="match status" value="1"/>
</dbReference>
<dbReference type="AlphaFoldDB" id="A0A7K1L5W7"/>
<dbReference type="InterPro" id="IPR017945">
    <property type="entry name" value="DHBP_synth_RibB-like_a/b_dom"/>
</dbReference>
<dbReference type="GO" id="GO:0008270">
    <property type="term" value="F:zinc ion binding"/>
    <property type="evidence" value="ECO:0007669"/>
    <property type="project" value="UniProtKB-KW"/>
</dbReference>
<dbReference type="Gene3D" id="3.30.110.120">
    <property type="match status" value="1"/>
</dbReference>
<feature type="domain" description="YrdC-like" evidence="11">
    <location>
        <begin position="213"/>
        <end position="397"/>
    </location>
</feature>
<dbReference type="InterPro" id="IPR041440">
    <property type="entry name" value="HypF_C"/>
</dbReference>
<dbReference type="InterPro" id="IPR055128">
    <property type="entry name" value="HypF_C_2"/>
</dbReference>
<dbReference type="Pfam" id="PF17788">
    <property type="entry name" value="HypF_C"/>
    <property type="match status" value="1"/>
</dbReference>
<evidence type="ECO:0000256" key="1">
    <source>
        <dbReference type="ARBA" id="ARBA00004711"/>
    </source>
</evidence>
<dbReference type="GO" id="GO:0003725">
    <property type="term" value="F:double-stranded RNA binding"/>
    <property type="evidence" value="ECO:0007669"/>
    <property type="project" value="InterPro"/>
</dbReference>
<keyword evidence="6" id="KW-0862">Zinc</keyword>
<comment type="pathway">
    <text evidence="1">Protein modification; [NiFe] hydrogenase maturation.</text>
</comment>
<sequence>MTNGQDAGAGARRIEVRGTVQGVGFRPFVYRLATARGLRGDVRNAGGAVVIRAAGDNTALDDFAARLVEDAPRHASVTDVLTTRLADAALPAGFSVLGSAAGAAAARDVPPDLATCDACLEELYDPADRRYRYPFVNCTDCGPRASIIAGLPYDRARTTMRGFAMCAACAAEYHDPADRRFHAEPIACPDCGPRTAWRRGAAAVEARPDAAGEEAVAAAVAAIAGGGVVAVKGIGGYQLVCDATGTGAVQRLRAAKGREAKPLAVMVADVAAASALASLTAADVELLASPARPIVLAPQVGGAVAPQVCSGMPDIGIFLPYSPLHHLLLRDLARPVVVTSANRAGGPMVIDDDEAVRLFAPVTDGVLAHDRPVLARHDDSVVRVRAGRPSTVRRARGYAPAPLPLPVAAPEPLLALGAQLKHTFTVASGRRAVPGPHIGDLEDAETLEAFERSLEARLVIEDVDPVYVAHDLHPEYLSTKHAARWPAERRIAVQHHHAHVAATAAEHEVEGPFLGVAYDGLGLGDDGTFWGGEVLLATYAGYRRLGRFSRAPLCGGAVAVRRPARMALGYLFGAEDLGGPALDAPPAAHPAARLPEREVALVRRMIDRRLNSPPASSAGRLFDAVAALLGVCEDNRFEGEAAMRLEAAAAGHGDAAPLAWRLARRDGLWVYDGAATLRDVLEARSSGEPPGAIAAAFHHTLAAVTAALCERAGEETGVRTVCLSGGVFQNRALETAVRAALGGAGFEVFAGERVPVNDGGVSYGQAVVAAARLSAATSEE</sequence>
<evidence type="ECO:0000256" key="5">
    <source>
        <dbReference type="ARBA" id="ARBA00022771"/>
    </source>
</evidence>
<evidence type="ECO:0000256" key="3">
    <source>
        <dbReference type="ARBA" id="ARBA00022598"/>
    </source>
</evidence>
<keyword evidence="3" id="KW-0436">Ligase</keyword>
<comment type="catalytic activity">
    <reaction evidence="9">
        <text>an acyl phosphate + H2O = a carboxylate + phosphate + H(+)</text>
        <dbReference type="Rhea" id="RHEA:14965"/>
        <dbReference type="ChEBI" id="CHEBI:15377"/>
        <dbReference type="ChEBI" id="CHEBI:15378"/>
        <dbReference type="ChEBI" id="CHEBI:29067"/>
        <dbReference type="ChEBI" id="CHEBI:43474"/>
        <dbReference type="ChEBI" id="CHEBI:59918"/>
        <dbReference type="EC" id="3.6.1.7"/>
    </reaction>
</comment>
<keyword evidence="4" id="KW-0479">Metal-binding</keyword>
<comment type="catalytic activity">
    <reaction evidence="7">
        <text>C-terminal L-cysteinyl-[HypE protein] + carbamoyl phosphate + ATP + H2O = C-terminal S-carboxamide-L-cysteinyl-[HypE protein] + AMP + phosphate + diphosphate + H(+)</text>
        <dbReference type="Rhea" id="RHEA:55636"/>
        <dbReference type="Rhea" id="RHEA-COMP:14247"/>
        <dbReference type="Rhea" id="RHEA-COMP:14392"/>
        <dbReference type="ChEBI" id="CHEBI:15377"/>
        <dbReference type="ChEBI" id="CHEBI:15378"/>
        <dbReference type="ChEBI" id="CHEBI:30616"/>
        <dbReference type="ChEBI" id="CHEBI:33019"/>
        <dbReference type="ChEBI" id="CHEBI:43474"/>
        <dbReference type="ChEBI" id="CHEBI:58228"/>
        <dbReference type="ChEBI" id="CHEBI:76913"/>
        <dbReference type="ChEBI" id="CHEBI:139126"/>
        <dbReference type="ChEBI" id="CHEBI:456215"/>
    </reaction>
</comment>
<feature type="active site" evidence="9">
    <location>
        <position position="44"/>
    </location>
</feature>
<evidence type="ECO:0000259" key="10">
    <source>
        <dbReference type="PROSITE" id="PS51160"/>
    </source>
</evidence>
<dbReference type="EMBL" id="WOFH01000008">
    <property type="protein sequence ID" value="MUN39656.1"/>
    <property type="molecule type" value="Genomic_DNA"/>
</dbReference>
<dbReference type="EC" id="6.2.-.-" evidence="8"/>
<dbReference type="GO" id="GO:0051604">
    <property type="term" value="P:protein maturation"/>
    <property type="evidence" value="ECO:0007669"/>
    <property type="project" value="TreeGrafter"/>
</dbReference>
<dbReference type="PANTHER" id="PTHR42959">
    <property type="entry name" value="CARBAMOYLTRANSFERASE"/>
    <property type="match status" value="1"/>
</dbReference>
<dbReference type="InterPro" id="IPR001792">
    <property type="entry name" value="Acylphosphatase-like_dom"/>
</dbReference>
<comment type="similarity">
    <text evidence="2 8">Belongs to the carbamoyltransferase HypF family.</text>
</comment>
<dbReference type="Gene3D" id="3.30.420.360">
    <property type="match status" value="1"/>
</dbReference>
<evidence type="ECO:0000313" key="13">
    <source>
        <dbReference type="Proteomes" id="UP000432015"/>
    </source>
</evidence>
<evidence type="ECO:0000256" key="2">
    <source>
        <dbReference type="ARBA" id="ARBA00008097"/>
    </source>
</evidence>
<dbReference type="PROSITE" id="PS51163">
    <property type="entry name" value="YRDC"/>
    <property type="match status" value="1"/>
</dbReference>
<dbReference type="PROSITE" id="PS51160">
    <property type="entry name" value="ACYLPHOSPHATASE_3"/>
    <property type="match status" value="1"/>
</dbReference>
<dbReference type="InterPro" id="IPR036046">
    <property type="entry name" value="Acylphosphatase-like_dom_sf"/>
</dbReference>
<dbReference type="Pfam" id="PF07503">
    <property type="entry name" value="zf-HYPF"/>
    <property type="match status" value="2"/>
</dbReference>
<accession>A0A7K1L5W7</accession>
<dbReference type="InterPro" id="IPR017968">
    <property type="entry name" value="Acylphosphatase_CS"/>
</dbReference>
<dbReference type="InterPro" id="IPR004421">
    <property type="entry name" value="Carbamoyltransferase_HypF"/>
</dbReference>
<dbReference type="Gene3D" id="3.30.420.40">
    <property type="match status" value="1"/>
</dbReference>
<name>A0A7K1L5W7_9ACTN</name>
<comment type="caution">
    <text evidence="12">The sequence shown here is derived from an EMBL/GenBank/DDBJ whole genome shotgun (WGS) entry which is preliminary data.</text>
</comment>
<dbReference type="Gene3D" id="3.90.870.50">
    <property type="match status" value="1"/>
</dbReference>
<dbReference type="Pfam" id="PF22521">
    <property type="entry name" value="HypF_C_2"/>
    <property type="match status" value="1"/>
</dbReference>
<reference evidence="12 13" key="1">
    <citation type="submission" date="2019-11" db="EMBL/GenBank/DDBJ databases">
        <authorList>
            <person name="Cao P."/>
        </authorList>
    </citation>
    <scope>NUCLEOTIDE SEQUENCE [LARGE SCALE GENOMIC DNA]</scope>
    <source>
        <strain evidence="12 13">NEAU-AAG5</strain>
    </source>
</reference>
<dbReference type="RefSeq" id="WP_156218784.1">
    <property type="nucleotide sequence ID" value="NZ_WOFH01000008.1"/>
</dbReference>
<feature type="active site" evidence="9">
    <location>
        <position position="26"/>
    </location>
</feature>
<dbReference type="Pfam" id="PF01300">
    <property type="entry name" value="Sua5_yciO_yrdC"/>
    <property type="match status" value="1"/>
</dbReference>
<evidence type="ECO:0000256" key="9">
    <source>
        <dbReference type="PROSITE-ProRule" id="PRU00520"/>
    </source>
</evidence>
<protein>
    <recommendedName>
        <fullName evidence="8">Carbamoyltransferase</fullName>
        <ecNumber evidence="8">6.2.-.-</ecNumber>
    </recommendedName>
</protein>
<evidence type="ECO:0000259" key="11">
    <source>
        <dbReference type="PROSITE" id="PS51163"/>
    </source>
</evidence>
<dbReference type="SUPFAM" id="SSF53067">
    <property type="entry name" value="Actin-like ATPase domain"/>
    <property type="match status" value="1"/>
</dbReference>
<organism evidence="12 13">
    <name type="scientific">Actinomadura litoris</name>
    <dbReference type="NCBI Taxonomy" id="2678616"/>
    <lineage>
        <taxon>Bacteria</taxon>
        <taxon>Bacillati</taxon>
        <taxon>Actinomycetota</taxon>
        <taxon>Actinomycetes</taxon>
        <taxon>Streptosporangiales</taxon>
        <taxon>Thermomonosporaceae</taxon>
        <taxon>Actinomadura</taxon>
    </lineage>
</organism>
<feature type="domain" description="Acylphosphatase-like" evidence="10">
    <location>
        <begin position="11"/>
        <end position="98"/>
    </location>
</feature>
<evidence type="ECO:0000256" key="8">
    <source>
        <dbReference type="PIRNR" id="PIRNR006256"/>
    </source>
</evidence>
<evidence type="ECO:0000256" key="7">
    <source>
        <dbReference type="ARBA" id="ARBA00048220"/>
    </source>
</evidence>
<keyword evidence="9" id="KW-0378">Hydrolase</keyword>
<evidence type="ECO:0000256" key="4">
    <source>
        <dbReference type="ARBA" id="ARBA00022723"/>
    </source>
</evidence>
<dbReference type="InterPro" id="IPR011125">
    <property type="entry name" value="Znf_HypF"/>
</dbReference>
<dbReference type="InterPro" id="IPR051060">
    <property type="entry name" value="Carbamoyltrans_HypF-like"/>
</dbReference>
<dbReference type="PROSITE" id="PS00150">
    <property type="entry name" value="ACYLPHOSPHATASE_1"/>
    <property type="match status" value="1"/>
</dbReference>
<dbReference type="Pfam" id="PF00708">
    <property type="entry name" value="Acylphosphatase"/>
    <property type="match status" value="1"/>
</dbReference>
<keyword evidence="13" id="KW-1185">Reference proteome</keyword>
<dbReference type="InterPro" id="IPR043129">
    <property type="entry name" value="ATPase_NBD"/>
</dbReference>
<keyword evidence="5" id="KW-0863">Zinc-finger</keyword>
<evidence type="ECO:0000256" key="6">
    <source>
        <dbReference type="ARBA" id="ARBA00022833"/>
    </source>
</evidence>
<dbReference type="InterPro" id="IPR006070">
    <property type="entry name" value="Sua5-like_dom"/>
</dbReference>
<dbReference type="NCBIfam" id="TIGR00143">
    <property type="entry name" value="hypF"/>
    <property type="match status" value="1"/>
</dbReference>
<dbReference type="SUPFAM" id="SSF55821">
    <property type="entry name" value="YrdC/RibB"/>
    <property type="match status" value="1"/>
</dbReference>
<evidence type="ECO:0000313" key="12">
    <source>
        <dbReference type="EMBL" id="MUN39656.1"/>
    </source>
</evidence>
<dbReference type="GO" id="GO:0016743">
    <property type="term" value="F:carboxyl- or carbamoyltransferase activity"/>
    <property type="evidence" value="ECO:0007669"/>
    <property type="project" value="UniProtKB-UniRule"/>
</dbReference>
<dbReference type="Proteomes" id="UP000432015">
    <property type="component" value="Unassembled WGS sequence"/>
</dbReference>